<reference evidence="1 2" key="1">
    <citation type="submission" date="2019-10" db="EMBL/GenBank/DDBJ databases">
        <title>Comparative genomics of sulfur disproportionating microorganisms.</title>
        <authorList>
            <person name="Ward L.M."/>
            <person name="Bertran E."/>
            <person name="Johnston D."/>
        </authorList>
    </citation>
    <scope>NUCLEOTIDE SEQUENCE [LARGE SCALE GENOMIC DNA]</scope>
    <source>
        <strain evidence="1 2">DSM 14055</strain>
    </source>
</reference>
<organism evidence="1 2">
    <name type="scientific">Desulfofundulus thermobenzoicus</name>
    <dbReference type="NCBI Taxonomy" id="29376"/>
    <lineage>
        <taxon>Bacteria</taxon>
        <taxon>Bacillati</taxon>
        <taxon>Bacillota</taxon>
        <taxon>Clostridia</taxon>
        <taxon>Eubacteriales</taxon>
        <taxon>Peptococcaceae</taxon>
        <taxon>Desulfofundulus</taxon>
    </lineage>
</organism>
<dbReference type="RefSeq" id="WP_152944800.1">
    <property type="nucleotide sequence ID" value="NZ_WHYR01000002.1"/>
</dbReference>
<evidence type="ECO:0008006" key="3">
    <source>
        <dbReference type="Google" id="ProtNLM"/>
    </source>
</evidence>
<gene>
    <name evidence="1" type="ORF">GFC01_01050</name>
</gene>
<proteinExistence type="predicted"/>
<dbReference type="EMBL" id="WHYR01000002">
    <property type="protein sequence ID" value="MQL50884.1"/>
    <property type="molecule type" value="Genomic_DNA"/>
</dbReference>
<dbReference type="OrthoDB" id="1725491at2"/>
<sequence length="79" mass="9092">MCCVPGQGRFGQGQCHGHTGQGHMYAYGQQVSHGCHCHGGHFHRHFYSREERIARLENYLKELQAEAKAVEERIKELRN</sequence>
<evidence type="ECO:0000313" key="1">
    <source>
        <dbReference type="EMBL" id="MQL50884.1"/>
    </source>
</evidence>
<protein>
    <recommendedName>
        <fullName evidence="3">DUF5320 domain-containing protein</fullName>
    </recommendedName>
</protein>
<dbReference type="Proteomes" id="UP000441717">
    <property type="component" value="Unassembled WGS sequence"/>
</dbReference>
<keyword evidence="2" id="KW-1185">Reference proteome</keyword>
<dbReference type="AlphaFoldDB" id="A0A6N7ILT5"/>
<evidence type="ECO:0000313" key="2">
    <source>
        <dbReference type="Proteomes" id="UP000441717"/>
    </source>
</evidence>
<name>A0A6N7ILT5_9FIRM</name>
<accession>A0A6N7ILT5</accession>
<comment type="caution">
    <text evidence="1">The sequence shown here is derived from an EMBL/GenBank/DDBJ whole genome shotgun (WGS) entry which is preliminary data.</text>
</comment>